<feature type="region of interest" description="Disordered" evidence="2">
    <location>
        <begin position="578"/>
        <end position="599"/>
    </location>
</feature>
<proteinExistence type="predicted"/>
<dbReference type="EMBL" id="JAIWYP010000013">
    <property type="protein sequence ID" value="KAH3717722.1"/>
    <property type="molecule type" value="Genomic_DNA"/>
</dbReference>
<dbReference type="InterPro" id="IPR002589">
    <property type="entry name" value="Macro_dom"/>
</dbReference>
<dbReference type="PANTHER" id="PTHR11106:SF111">
    <property type="entry name" value="MACRO DOMAIN-CONTAINING PROTEIN"/>
    <property type="match status" value="1"/>
</dbReference>
<dbReference type="InterPro" id="IPR043472">
    <property type="entry name" value="Macro_dom-like"/>
</dbReference>
<name>A0A9D4HG40_DREPO</name>
<dbReference type="CDD" id="cd02907">
    <property type="entry name" value="Macro_Af1521_BAL-like"/>
    <property type="match status" value="1"/>
</dbReference>
<feature type="domain" description="B box-type" evidence="3">
    <location>
        <begin position="71"/>
        <end position="115"/>
    </location>
</feature>
<evidence type="ECO:0000313" key="6">
    <source>
        <dbReference type="Proteomes" id="UP000828390"/>
    </source>
</evidence>
<dbReference type="GO" id="GO:0008270">
    <property type="term" value="F:zinc ion binding"/>
    <property type="evidence" value="ECO:0007669"/>
    <property type="project" value="UniProtKB-KW"/>
</dbReference>
<keyword evidence="1" id="KW-0479">Metal-binding</keyword>
<keyword evidence="1" id="KW-0862">Zinc</keyword>
<dbReference type="InterPro" id="IPR000315">
    <property type="entry name" value="Znf_B-box"/>
</dbReference>
<dbReference type="PANTHER" id="PTHR11106">
    <property type="entry name" value="GANGLIOSIDE INDUCED DIFFERENTIATION ASSOCIATED PROTEIN 2-RELATED"/>
    <property type="match status" value="1"/>
</dbReference>
<accession>A0A9D4HG40</accession>
<evidence type="ECO:0000256" key="1">
    <source>
        <dbReference type="PROSITE-ProRule" id="PRU00024"/>
    </source>
</evidence>
<dbReference type="SUPFAM" id="SSF57845">
    <property type="entry name" value="B-box zinc-binding domain"/>
    <property type="match status" value="1"/>
</dbReference>
<organism evidence="5 6">
    <name type="scientific">Dreissena polymorpha</name>
    <name type="common">Zebra mussel</name>
    <name type="synonym">Mytilus polymorpha</name>
    <dbReference type="NCBI Taxonomy" id="45954"/>
    <lineage>
        <taxon>Eukaryota</taxon>
        <taxon>Metazoa</taxon>
        <taxon>Spiralia</taxon>
        <taxon>Lophotrochozoa</taxon>
        <taxon>Mollusca</taxon>
        <taxon>Bivalvia</taxon>
        <taxon>Autobranchia</taxon>
        <taxon>Heteroconchia</taxon>
        <taxon>Euheterodonta</taxon>
        <taxon>Imparidentia</taxon>
        <taxon>Neoheterodontei</taxon>
        <taxon>Myida</taxon>
        <taxon>Dreissenoidea</taxon>
        <taxon>Dreissenidae</taxon>
        <taxon>Dreissena</taxon>
    </lineage>
</organism>
<dbReference type="AlphaFoldDB" id="A0A9D4HG40"/>
<reference evidence="5" key="1">
    <citation type="journal article" date="2019" name="bioRxiv">
        <title>The Genome of the Zebra Mussel, Dreissena polymorpha: A Resource for Invasive Species Research.</title>
        <authorList>
            <person name="McCartney M.A."/>
            <person name="Auch B."/>
            <person name="Kono T."/>
            <person name="Mallez S."/>
            <person name="Zhang Y."/>
            <person name="Obille A."/>
            <person name="Becker A."/>
            <person name="Abrahante J.E."/>
            <person name="Garbe J."/>
            <person name="Badalamenti J.P."/>
            <person name="Herman A."/>
            <person name="Mangelson H."/>
            <person name="Liachko I."/>
            <person name="Sullivan S."/>
            <person name="Sone E.D."/>
            <person name="Koren S."/>
            <person name="Silverstein K.A.T."/>
            <person name="Beckman K.B."/>
            <person name="Gohl D.M."/>
        </authorList>
    </citation>
    <scope>NUCLEOTIDE SEQUENCE</scope>
    <source>
        <strain evidence="5">Duluth1</strain>
        <tissue evidence="5">Whole animal</tissue>
    </source>
</reference>
<keyword evidence="6" id="KW-1185">Reference proteome</keyword>
<evidence type="ECO:0000259" key="3">
    <source>
        <dbReference type="PROSITE" id="PS50119"/>
    </source>
</evidence>
<sequence>MEMCAFCSAESVMGFCENCNCKLGSNCLQNHKKLPVFADHVTFTFEDLYPCTNAESGFIKLTNELKLEPDLHNENCEIHETEKTRMYCENHNVAICVRCLRINHKDCIDKTIDLLDIKLEELNVRESLSIIEELEDEITKTEDGIADNGQVNDDCNSTFKREIETFFLKLTEQLSLMKNQAEEAGWVKHNLNGNALIKLTVECEDVKKIVSDKKRLLVDLVKKKQPGRLYVAMRSFLKETRDIKTKLRNVCQKNHIQKFSFRPNDALQHVFFSYNSVIGILQEAATGSDEFQELEVQVKSNIHEFKKKPNDELEHLLFSSNSVKGSLHEEAIGSDKLQGLQVQTGGNWKSQYSELCEYHTKSTVKVFVYKASICHLNVDCIVSGSNERLIHGGGVSNAIARGAGDELTKECDKYIRTHGLIPTGMVVVSTAGCLSYKYVIHAIGPRWGDYDTSSLEGIESCGGHLYNAVLNSFIEANKLSMRSVALPAISSAIFGVPMNYCTVQYAKAVLDFCTLSNNTSLQEIHFVDINMNTVKAIQESFDCMIRHGKPAPYDARCFLPVQNARTLQLQKTLQTGRQTVASQRLGKKHKQVKKDMSPQGGYGGGGYGGYGDGGYGGGYGGYGNQTYSGGGSYGNGGGGGGSYDSYSGGGGVGYGGGGYGCGGGGGYCGGSYGGVGGHR</sequence>
<comment type="caution">
    <text evidence="5">The sequence shown here is derived from an EMBL/GenBank/DDBJ whole genome shotgun (WGS) entry which is preliminary data.</text>
</comment>
<dbReference type="PRINTS" id="PR01228">
    <property type="entry name" value="EGGSHELL"/>
</dbReference>
<evidence type="ECO:0008006" key="7">
    <source>
        <dbReference type="Google" id="ProtNLM"/>
    </source>
</evidence>
<dbReference type="PROSITE" id="PS50119">
    <property type="entry name" value="ZF_BBOX"/>
    <property type="match status" value="1"/>
</dbReference>
<gene>
    <name evidence="5" type="ORF">DPMN_060517</name>
</gene>
<evidence type="ECO:0000256" key="2">
    <source>
        <dbReference type="SAM" id="MobiDB-lite"/>
    </source>
</evidence>
<dbReference type="PROSITE" id="PS51154">
    <property type="entry name" value="MACRO"/>
    <property type="match status" value="1"/>
</dbReference>
<dbReference type="CDD" id="cd19756">
    <property type="entry name" value="Bbox2"/>
    <property type="match status" value="1"/>
</dbReference>
<evidence type="ECO:0000259" key="4">
    <source>
        <dbReference type="PROSITE" id="PS51154"/>
    </source>
</evidence>
<feature type="domain" description="Macro" evidence="4">
    <location>
        <begin position="353"/>
        <end position="545"/>
    </location>
</feature>
<dbReference type="SMART" id="SM00506">
    <property type="entry name" value="A1pp"/>
    <property type="match status" value="1"/>
</dbReference>
<dbReference type="Proteomes" id="UP000828390">
    <property type="component" value="Unassembled WGS sequence"/>
</dbReference>
<protein>
    <recommendedName>
        <fullName evidence="7">Macro domain-containing protein</fullName>
    </recommendedName>
</protein>
<reference evidence="5" key="2">
    <citation type="submission" date="2020-11" db="EMBL/GenBank/DDBJ databases">
        <authorList>
            <person name="McCartney M.A."/>
            <person name="Auch B."/>
            <person name="Kono T."/>
            <person name="Mallez S."/>
            <person name="Becker A."/>
            <person name="Gohl D.M."/>
            <person name="Silverstein K.A.T."/>
            <person name="Koren S."/>
            <person name="Bechman K.B."/>
            <person name="Herman A."/>
            <person name="Abrahante J.E."/>
            <person name="Garbe J."/>
        </authorList>
    </citation>
    <scope>NUCLEOTIDE SEQUENCE</scope>
    <source>
        <strain evidence="5">Duluth1</strain>
        <tissue evidence="5">Whole animal</tissue>
    </source>
</reference>
<keyword evidence="1" id="KW-0863">Zinc-finger</keyword>
<dbReference type="SUPFAM" id="SSF52949">
    <property type="entry name" value="Macro domain-like"/>
    <property type="match status" value="1"/>
</dbReference>
<dbReference type="Pfam" id="PF01661">
    <property type="entry name" value="Macro"/>
    <property type="match status" value="1"/>
</dbReference>
<dbReference type="Gene3D" id="3.30.160.60">
    <property type="entry name" value="Classic Zinc Finger"/>
    <property type="match status" value="1"/>
</dbReference>
<dbReference type="Gene3D" id="3.40.220.10">
    <property type="entry name" value="Leucine Aminopeptidase, subunit E, domain 1"/>
    <property type="match status" value="1"/>
</dbReference>
<evidence type="ECO:0000313" key="5">
    <source>
        <dbReference type="EMBL" id="KAH3717722.1"/>
    </source>
</evidence>